<feature type="domain" description="Fatty acyl-CoA reductase C-terminal" evidence="12">
    <location>
        <begin position="405"/>
        <end position="496"/>
    </location>
</feature>
<dbReference type="EC" id="1.2.1.84" evidence="11"/>
<evidence type="ECO:0000313" key="15">
    <source>
        <dbReference type="Proteomes" id="UP001153737"/>
    </source>
</evidence>
<comment type="similarity">
    <text evidence="2 11">Belongs to the fatty acyl-CoA reductase family.</text>
</comment>
<dbReference type="GO" id="GO:0035336">
    <property type="term" value="P:long-chain fatty-acyl-CoA metabolic process"/>
    <property type="evidence" value="ECO:0007669"/>
    <property type="project" value="TreeGrafter"/>
</dbReference>
<dbReference type="OrthoDB" id="429813at2759"/>
<evidence type="ECO:0000256" key="5">
    <source>
        <dbReference type="ARBA" id="ARBA00022692"/>
    </source>
</evidence>
<dbReference type="GO" id="GO:0102965">
    <property type="term" value="F:alcohol-forming long-chain fatty acyl-CoA reductase activity"/>
    <property type="evidence" value="ECO:0007669"/>
    <property type="project" value="UniProtKB-EC"/>
</dbReference>
<dbReference type="PANTHER" id="PTHR11011:SF60">
    <property type="entry name" value="FATTY ACYL-COA REDUCTASE-RELATED"/>
    <property type="match status" value="1"/>
</dbReference>
<protein>
    <recommendedName>
        <fullName evidence="11">Fatty acyl-CoA reductase</fullName>
        <ecNumber evidence="11">1.2.1.84</ecNumber>
    </recommendedName>
</protein>
<evidence type="ECO:0000256" key="2">
    <source>
        <dbReference type="ARBA" id="ARBA00005928"/>
    </source>
</evidence>
<keyword evidence="9 11" id="KW-0472">Membrane</keyword>
<evidence type="ECO:0000256" key="1">
    <source>
        <dbReference type="ARBA" id="ARBA00004651"/>
    </source>
</evidence>
<keyword evidence="5 11" id="KW-0812">Transmembrane</keyword>
<keyword evidence="6 11" id="KW-0521">NADP</keyword>
<reference evidence="14" key="2">
    <citation type="submission" date="2022-10" db="EMBL/GenBank/DDBJ databases">
        <authorList>
            <consortium name="ENA_rothamsted_submissions"/>
            <consortium name="culmorum"/>
            <person name="King R."/>
        </authorList>
    </citation>
    <scope>NUCLEOTIDE SEQUENCE</scope>
</reference>
<feature type="transmembrane region" description="Helical" evidence="11">
    <location>
        <begin position="687"/>
        <end position="709"/>
    </location>
</feature>
<dbReference type="Pfam" id="PF08395">
    <property type="entry name" value="7tm_7"/>
    <property type="match status" value="2"/>
</dbReference>
<keyword evidence="7 11" id="KW-1133">Transmembrane helix</keyword>
<dbReference type="InterPro" id="IPR033640">
    <property type="entry name" value="FAR_C"/>
</dbReference>
<evidence type="ECO:0000256" key="8">
    <source>
        <dbReference type="ARBA" id="ARBA00023098"/>
    </source>
</evidence>
<proteinExistence type="inferred from homology"/>
<feature type="transmembrane region" description="Helical" evidence="11">
    <location>
        <begin position="729"/>
        <end position="750"/>
    </location>
</feature>
<dbReference type="GO" id="GO:0005886">
    <property type="term" value="C:plasma membrane"/>
    <property type="evidence" value="ECO:0007669"/>
    <property type="project" value="UniProtKB-SubCell"/>
</dbReference>
<dbReference type="GO" id="GO:0005777">
    <property type="term" value="C:peroxisome"/>
    <property type="evidence" value="ECO:0007669"/>
    <property type="project" value="TreeGrafter"/>
</dbReference>
<feature type="transmembrane region" description="Helical" evidence="11">
    <location>
        <begin position="590"/>
        <end position="613"/>
    </location>
</feature>
<gene>
    <name evidence="14" type="ORF">PHAECO_LOCUS2499</name>
</gene>
<dbReference type="Gene3D" id="3.40.50.720">
    <property type="entry name" value="NAD(P)-binding Rossmann-like Domain"/>
    <property type="match status" value="1"/>
</dbReference>
<evidence type="ECO:0000259" key="13">
    <source>
        <dbReference type="Pfam" id="PF07993"/>
    </source>
</evidence>
<evidence type="ECO:0000256" key="6">
    <source>
        <dbReference type="ARBA" id="ARBA00022857"/>
    </source>
</evidence>
<dbReference type="SUPFAM" id="SSF51735">
    <property type="entry name" value="NAD(P)-binding Rossmann-fold domains"/>
    <property type="match status" value="1"/>
</dbReference>
<dbReference type="InterPro" id="IPR013120">
    <property type="entry name" value="FAR_NAD-bd"/>
</dbReference>
<feature type="domain" description="Thioester reductase (TE)" evidence="13">
    <location>
        <begin position="55"/>
        <end position="325"/>
    </location>
</feature>
<dbReference type="InterPro" id="IPR026055">
    <property type="entry name" value="FAR"/>
</dbReference>
<dbReference type="CDD" id="cd09071">
    <property type="entry name" value="FAR_C"/>
    <property type="match status" value="1"/>
</dbReference>
<dbReference type="PANTHER" id="PTHR11011">
    <property type="entry name" value="MALE STERILITY PROTEIN 2-RELATED"/>
    <property type="match status" value="1"/>
</dbReference>
<evidence type="ECO:0000256" key="4">
    <source>
        <dbReference type="ARBA" id="ARBA00022516"/>
    </source>
</evidence>
<comment type="subcellular location">
    <subcellularLocation>
        <location evidence="1">Cell membrane</location>
        <topology evidence="1">Multi-pass membrane protein</topology>
    </subcellularLocation>
</comment>
<comment type="catalytic activity">
    <reaction evidence="10 11">
        <text>a long-chain fatty acyl-CoA + 2 NADPH + 2 H(+) = a long-chain primary fatty alcohol + 2 NADP(+) + CoA</text>
        <dbReference type="Rhea" id="RHEA:52716"/>
        <dbReference type="ChEBI" id="CHEBI:15378"/>
        <dbReference type="ChEBI" id="CHEBI:57287"/>
        <dbReference type="ChEBI" id="CHEBI:57783"/>
        <dbReference type="ChEBI" id="CHEBI:58349"/>
        <dbReference type="ChEBI" id="CHEBI:77396"/>
        <dbReference type="ChEBI" id="CHEBI:83139"/>
        <dbReference type="EC" id="1.2.1.84"/>
    </reaction>
</comment>
<feature type="transmembrane region" description="Helical" evidence="11">
    <location>
        <begin position="516"/>
        <end position="538"/>
    </location>
</feature>
<dbReference type="EMBL" id="OU896717">
    <property type="protein sequence ID" value="CAG9815212.1"/>
    <property type="molecule type" value="Genomic_DNA"/>
</dbReference>
<accession>A0A9N9SFK7</accession>
<dbReference type="CDD" id="cd05236">
    <property type="entry name" value="FAR-N_SDR_e"/>
    <property type="match status" value="1"/>
</dbReference>
<feature type="transmembrane region" description="Helical" evidence="11">
    <location>
        <begin position="633"/>
        <end position="655"/>
    </location>
</feature>
<evidence type="ECO:0000313" key="14">
    <source>
        <dbReference type="EMBL" id="CAG9815212.1"/>
    </source>
</evidence>
<dbReference type="InterPro" id="IPR013604">
    <property type="entry name" value="7TM_chemorcpt"/>
</dbReference>
<organism evidence="14 15">
    <name type="scientific">Phaedon cochleariae</name>
    <name type="common">Mustard beetle</name>
    <dbReference type="NCBI Taxonomy" id="80249"/>
    <lineage>
        <taxon>Eukaryota</taxon>
        <taxon>Metazoa</taxon>
        <taxon>Ecdysozoa</taxon>
        <taxon>Arthropoda</taxon>
        <taxon>Hexapoda</taxon>
        <taxon>Insecta</taxon>
        <taxon>Pterygota</taxon>
        <taxon>Neoptera</taxon>
        <taxon>Endopterygota</taxon>
        <taxon>Coleoptera</taxon>
        <taxon>Polyphaga</taxon>
        <taxon>Cucujiformia</taxon>
        <taxon>Chrysomeloidea</taxon>
        <taxon>Chrysomelidae</taxon>
        <taxon>Chrysomelinae</taxon>
        <taxon>Chrysomelini</taxon>
        <taxon>Phaedon</taxon>
    </lineage>
</organism>
<reference evidence="14" key="1">
    <citation type="submission" date="2022-01" db="EMBL/GenBank/DDBJ databases">
        <authorList>
            <person name="King R."/>
        </authorList>
    </citation>
    <scope>NUCLEOTIDE SEQUENCE</scope>
</reference>
<keyword evidence="11" id="KW-0560">Oxidoreductase</keyword>
<dbReference type="Pfam" id="PF03015">
    <property type="entry name" value="Sterile"/>
    <property type="match status" value="1"/>
</dbReference>
<keyword evidence="8 11" id="KW-0443">Lipid metabolism</keyword>
<evidence type="ECO:0000256" key="7">
    <source>
        <dbReference type="ARBA" id="ARBA00022989"/>
    </source>
</evidence>
<comment type="function">
    <text evidence="11">Catalyzes the reduction of fatty acyl-CoA to fatty alcohols.</text>
</comment>
<sequence length="898" mass="103265">MDLYDSIIQVAAPRKRDPLIMDTIVPDDVSGIEEADDKYCPTEIQEFYKGANVFITGSTGFLGKILLEKLLRSCPEVSTLYVLVRNKKGKNLHTRVEEIFDDAIFDRLRRKSPKFRHKVVGVAGDCSLPDLGLSVHDKKLLQDEVNIIFHVAATVRFDEKLKTAIAINVRATQDILHLASGMSRLEAVIHVSTAFANCTSKVIEEKIYPTTIDYRKLIAMSETLTDKMLDNLQPMLLDKYPNTYAYTKQVAEDVVRQCGEGLPVGIIRPSIVVSTYREPIKGWINNMYGATGVATGAGIGLIRTLHCDPDSNANIIPVDMCVNSMIAEAWDVSNRFREAKEADTAYEIPICNFESSCDNPITWKYFMFSSVQNGMRAPSAKAIWYFSFRLQKSYLLYFLTTLLIHTIPAIIVDGALLCIGKQPKMMKVYSKIHKFSSVISYFATQTWIFKSDYAQKLCHKMSDMDNEIFFSDLKKLDWEEFFNQYLFGVRTYLIKDPTDNIEEALVRWRRLYWAHITLKTVLGFLLLRLCWYILSLVFGRRCNIDMIVEDLQVSLETFSVMKPLLLTSRLFGLFPISYKRFGAYYRLKWSNIYAIYSYLLSLTLIIWTLTGMMRDMKEVAENSLRMTNTKTEFVTCCDISIVILIVCFGIITLPFKIRKFWKLMNCLNQADKMIPIKSPRKFTMASIYFLLIVISTFSILFSCDIVSWFRKLNEAGRNPFTYFREYLGFYFLYAIVIMKGVFFWHVVFLIKIKISLLNNNLLDIKHRASTNAHINAMELVGQRSLDVISTTTTLQFLSSSVTNELKFESSKTLVKEFMALTKYHEKIVEAVDIVNNSIEYGIHHKKTLNILCDLLTCELDEELKKVVTLFSLQHSYCKLKFSSCGYFKINRSLLTSVN</sequence>
<name>A0A9N9SFK7_PHACE</name>
<dbReference type="Proteomes" id="UP001153737">
    <property type="component" value="Chromosome 11"/>
</dbReference>
<feature type="transmembrane region" description="Helical" evidence="11">
    <location>
        <begin position="394"/>
        <end position="419"/>
    </location>
</feature>
<evidence type="ECO:0000256" key="3">
    <source>
        <dbReference type="ARBA" id="ARBA00022475"/>
    </source>
</evidence>
<dbReference type="Pfam" id="PF07993">
    <property type="entry name" value="NAD_binding_4"/>
    <property type="match status" value="1"/>
</dbReference>
<evidence type="ECO:0000259" key="12">
    <source>
        <dbReference type="Pfam" id="PF03015"/>
    </source>
</evidence>
<keyword evidence="15" id="KW-1185">Reference proteome</keyword>
<dbReference type="FunFam" id="3.40.50.720:FF:000143">
    <property type="entry name" value="Fatty acyl-CoA reductase"/>
    <property type="match status" value="1"/>
</dbReference>
<keyword evidence="3" id="KW-1003">Cell membrane</keyword>
<evidence type="ECO:0000256" key="11">
    <source>
        <dbReference type="RuleBase" id="RU363097"/>
    </source>
</evidence>
<dbReference type="GO" id="GO:0050909">
    <property type="term" value="P:sensory perception of taste"/>
    <property type="evidence" value="ECO:0007669"/>
    <property type="project" value="InterPro"/>
</dbReference>
<evidence type="ECO:0000256" key="9">
    <source>
        <dbReference type="ARBA" id="ARBA00023136"/>
    </source>
</evidence>
<dbReference type="GO" id="GO:0080019">
    <property type="term" value="F:alcohol-forming very long-chain fatty acyl-CoA reductase activity"/>
    <property type="evidence" value="ECO:0007669"/>
    <property type="project" value="InterPro"/>
</dbReference>
<keyword evidence="4 11" id="KW-0444">Lipid biosynthesis</keyword>
<dbReference type="InterPro" id="IPR036291">
    <property type="entry name" value="NAD(P)-bd_dom_sf"/>
</dbReference>
<evidence type="ECO:0000256" key="10">
    <source>
        <dbReference type="ARBA" id="ARBA00052530"/>
    </source>
</evidence>
<dbReference type="AlphaFoldDB" id="A0A9N9SFK7"/>